<evidence type="ECO:0000256" key="4">
    <source>
        <dbReference type="PIRNR" id="PIRNR006078"/>
    </source>
</evidence>
<evidence type="ECO:0000256" key="1">
    <source>
        <dbReference type="ARBA" id="ARBA00006284"/>
    </source>
</evidence>
<organism evidence="5 6">
    <name type="scientific">Litoribacter ruber</name>
    <dbReference type="NCBI Taxonomy" id="702568"/>
    <lineage>
        <taxon>Bacteria</taxon>
        <taxon>Pseudomonadati</taxon>
        <taxon>Bacteroidota</taxon>
        <taxon>Cytophagia</taxon>
        <taxon>Cytophagales</taxon>
        <taxon>Cyclobacteriaceae</taxon>
        <taxon>Litoribacter</taxon>
    </lineage>
</organism>
<evidence type="ECO:0000313" key="6">
    <source>
        <dbReference type="Proteomes" id="UP001319104"/>
    </source>
</evidence>
<dbReference type="Gene3D" id="3.40.50.10350">
    <property type="entry name" value="Glycerate kinase, domain 1"/>
    <property type="match status" value="1"/>
</dbReference>
<dbReference type="NCBIfam" id="TIGR00045">
    <property type="entry name" value="glycerate kinase"/>
    <property type="match status" value="1"/>
</dbReference>
<dbReference type="SUPFAM" id="SSF110738">
    <property type="entry name" value="Glycerate kinase I"/>
    <property type="match status" value="1"/>
</dbReference>
<accession>A0AAP2CHD9</accession>
<dbReference type="EMBL" id="JAHCMY010000006">
    <property type="protein sequence ID" value="MBS9524758.1"/>
    <property type="molecule type" value="Genomic_DNA"/>
</dbReference>
<dbReference type="GO" id="GO:0031388">
    <property type="term" value="P:organic acid phosphorylation"/>
    <property type="evidence" value="ECO:0007669"/>
    <property type="project" value="UniProtKB-UniRule"/>
</dbReference>
<gene>
    <name evidence="5" type="ORF">KI659_12130</name>
</gene>
<sequence length="366" mass="39852">MKILIAPNAFKGTMKAGEAAEIIRTAILDKHPDYDIKACPIADGGDGTCLLLTQAMGLEKRELLALDPLGRPVKGFYGWDIGSEKAFVDVSTVSGVGLLKAEERDPFITCTYGTGELIKAAYQEGAREIELGLGGSATIDMGVGILNALGFKFLNQWGREVAMFSPYFLDKIKFIQRPIEKLNLKFSLLCDVQNQFLGPAGAVPVFGPQKGLEAERVEEMEGITARFFEMLQEKSPFELEDRPGFGAAGGIALGLSAFFPTNLISGPEYFFAKVGMEEKVKWADLVITGEGRYDEQSAEGKGSFILLQIAKKHAKPIHLITSGEIPGPGFDETIFLPPLPEKGDSESAKKFLLQSVTDFFKENPPE</sequence>
<dbReference type="AlphaFoldDB" id="A0AAP2CHD9"/>
<keyword evidence="3 4" id="KW-0418">Kinase</keyword>
<dbReference type="PIRSF" id="PIRSF006078">
    <property type="entry name" value="GlxK"/>
    <property type="match status" value="1"/>
</dbReference>
<keyword evidence="2 4" id="KW-0808">Transferase</keyword>
<proteinExistence type="inferred from homology"/>
<dbReference type="PANTHER" id="PTHR21599">
    <property type="entry name" value="GLYCERATE KINASE"/>
    <property type="match status" value="1"/>
</dbReference>
<protein>
    <submittedName>
        <fullName evidence="5">Glycerate kinase</fullName>
    </submittedName>
</protein>
<keyword evidence="6" id="KW-1185">Reference proteome</keyword>
<dbReference type="InterPro" id="IPR018193">
    <property type="entry name" value="Glyc_kinase_flavodox-like_fold"/>
</dbReference>
<reference evidence="5 6" key="1">
    <citation type="submission" date="2021-05" db="EMBL/GenBank/DDBJ databases">
        <authorList>
            <person name="Zhang Z.D."/>
            <person name="Osman G."/>
        </authorList>
    </citation>
    <scope>NUCLEOTIDE SEQUENCE [LARGE SCALE GENOMIC DNA]</scope>
    <source>
        <strain evidence="5 6">KCTC 32217</strain>
    </source>
</reference>
<dbReference type="Proteomes" id="UP001319104">
    <property type="component" value="Unassembled WGS sequence"/>
</dbReference>
<dbReference type="Pfam" id="PF02595">
    <property type="entry name" value="Gly_kinase"/>
    <property type="match status" value="1"/>
</dbReference>
<evidence type="ECO:0000256" key="2">
    <source>
        <dbReference type="ARBA" id="ARBA00022679"/>
    </source>
</evidence>
<dbReference type="PANTHER" id="PTHR21599:SF0">
    <property type="entry name" value="GLYCERATE KINASE"/>
    <property type="match status" value="1"/>
</dbReference>
<comment type="similarity">
    <text evidence="1 4">Belongs to the glycerate kinase type-1 family.</text>
</comment>
<evidence type="ECO:0000256" key="3">
    <source>
        <dbReference type="ARBA" id="ARBA00022777"/>
    </source>
</evidence>
<dbReference type="InterPro" id="IPR018197">
    <property type="entry name" value="Glycerate_kinase_RE-like"/>
</dbReference>
<name>A0AAP2CHD9_9BACT</name>
<dbReference type="InterPro" id="IPR004381">
    <property type="entry name" value="Glycerate_kinase"/>
</dbReference>
<comment type="caution">
    <text evidence="5">The sequence shown here is derived from an EMBL/GenBank/DDBJ whole genome shotgun (WGS) entry which is preliminary data.</text>
</comment>
<dbReference type="Gene3D" id="3.90.1510.10">
    <property type="entry name" value="Glycerate kinase, domain 2"/>
    <property type="match status" value="1"/>
</dbReference>
<dbReference type="GO" id="GO:0008887">
    <property type="term" value="F:glycerate kinase activity"/>
    <property type="evidence" value="ECO:0007669"/>
    <property type="project" value="UniProtKB-UniRule"/>
</dbReference>
<dbReference type="InterPro" id="IPR036129">
    <property type="entry name" value="Glycerate_kinase_sf"/>
</dbReference>
<dbReference type="RefSeq" id="WP_213945616.1">
    <property type="nucleotide sequence ID" value="NZ_JAHCMY010000006.1"/>
</dbReference>
<evidence type="ECO:0000313" key="5">
    <source>
        <dbReference type="EMBL" id="MBS9524758.1"/>
    </source>
</evidence>